<evidence type="ECO:0000313" key="11">
    <source>
        <dbReference type="EMBL" id="KAL1129428.1"/>
    </source>
</evidence>
<evidence type="ECO:0000256" key="7">
    <source>
        <dbReference type="ARBA" id="ARBA00023242"/>
    </source>
</evidence>
<organism evidence="11 12">
    <name type="scientific">Ranatra chinensis</name>
    <dbReference type="NCBI Taxonomy" id="642074"/>
    <lineage>
        <taxon>Eukaryota</taxon>
        <taxon>Metazoa</taxon>
        <taxon>Ecdysozoa</taxon>
        <taxon>Arthropoda</taxon>
        <taxon>Hexapoda</taxon>
        <taxon>Insecta</taxon>
        <taxon>Pterygota</taxon>
        <taxon>Neoptera</taxon>
        <taxon>Paraneoptera</taxon>
        <taxon>Hemiptera</taxon>
        <taxon>Heteroptera</taxon>
        <taxon>Panheteroptera</taxon>
        <taxon>Nepomorpha</taxon>
        <taxon>Nepidae</taxon>
        <taxon>Ranatrinae</taxon>
        <taxon>Ranatra</taxon>
    </lineage>
</organism>
<dbReference type="GO" id="GO:0006355">
    <property type="term" value="P:regulation of DNA-templated transcription"/>
    <property type="evidence" value="ECO:0007669"/>
    <property type="project" value="UniProtKB-ARBA"/>
</dbReference>
<sequence>MGDQFCLKWNNHQSTLISIFDTLLDSGNHVDCSLAAEGKSVNAHKVILSACSPYLEYLLNQHQDKFPVLVFSDLKFHELKAMLEYMYRGEVNVVQEQLNGFLKAAEALQIKGLTDQGGGGGGGGGAAKRKQGPSGLGREAEVTGASVGDDCASMSPSTSKRRRQRRGSHDQQTPDDTSSNSCDILSNSSTVAAPVVTKPKLETASAPAPPTPGQTTMLIKEKLEPPDLIQPKAEYMEDPNDDHIEDLTLDDDDDDDSYMAKPGSSHAPDSQGTCCLIYLVIQLPFRGERETIVFIILIVL</sequence>
<dbReference type="GO" id="GO:0005634">
    <property type="term" value="C:nucleus"/>
    <property type="evidence" value="ECO:0007669"/>
    <property type="project" value="UniProtKB-SubCell"/>
</dbReference>
<dbReference type="SUPFAM" id="SSF54695">
    <property type="entry name" value="POZ domain"/>
    <property type="match status" value="1"/>
</dbReference>
<dbReference type="InterPro" id="IPR000210">
    <property type="entry name" value="BTB/POZ_dom"/>
</dbReference>
<protein>
    <recommendedName>
        <fullName evidence="10">BTB domain-containing protein</fullName>
    </recommendedName>
</protein>
<reference evidence="11 12" key="1">
    <citation type="submission" date="2024-07" db="EMBL/GenBank/DDBJ databases">
        <title>Chromosome-level genome assembly of the water stick insect Ranatra chinensis (Heteroptera: Nepidae).</title>
        <authorList>
            <person name="Liu X."/>
        </authorList>
    </citation>
    <scope>NUCLEOTIDE SEQUENCE [LARGE SCALE GENOMIC DNA]</scope>
    <source>
        <strain evidence="11">Cailab_2021Rc</strain>
        <tissue evidence="11">Muscle</tissue>
    </source>
</reference>
<dbReference type="Gene3D" id="3.30.710.10">
    <property type="entry name" value="Potassium Channel Kv1.1, Chain A"/>
    <property type="match status" value="1"/>
</dbReference>
<dbReference type="Proteomes" id="UP001558652">
    <property type="component" value="Unassembled WGS sequence"/>
</dbReference>
<keyword evidence="2" id="KW-0217">Developmental protein</keyword>
<feature type="region of interest" description="Disordered" evidence="9">
    <location>
        <begin position="116"/>
        <end position="216"/>
    </location>
</feature>
<dbReference type="AlphaFoldDB" id="A0ABD0YZY8"/>
<dbReference type="InterPro" id="IPR051095">
    <property type="entry name" value="Dros_DevTransReg"/>
</dbReference>
<evidence type="ECO:0000313" key="12">
    <source>
        <dbReference type="Proteomes" id="UP001558652"/>
    </source>
</evidence>
<evidence type="ECO:0000256" key="6">
    <source>
        <dbReference type="ARBA" id="ARBA00023163"/>
    </source>
</evidence>
<feature type="compositionally biased region" description="Low complexity" evidence="9">
    <location>
        <begin position="178"/>
        <end position="189"/>
    </location>
</feature>
<dbReference type="PANTHER" id="PTHR23110">
    <property type="entry name" value="BTB DOMAIN TRANSCRIPTION FACTOR"/>
    <property type="match status" value="1"/>
</dbReference>
<evidence type="ECO:0000256" key="8">
    <source>
        <dbReference type="ARBA" id="ARBA00037382"/>
    </source>
</evidence>
<feature type="compositionally biased region" description="Gly residues" evidence="9">
    <location>
        <begin position="116"/>
        <end position="126"/>
    </location>
</feature>
<name>A0ABD0YZY8_9HEMI</name>
<keyword evidence="7" id="KW-0539">Nucleus</keyword>
<evidence type="ECO:0000256" key="2">
    <source>
        <dbReference type="ARBA" id="ARBA00022473"/>
    </source>
</evidence>
<dbReference type="InterPro" id="IPR011333">
    <property type="entry name" value="SKP1/BTB/POZ_sf"/>
</dbReference>
<dbReference type="EMBL" id="JBFDAA010000009">
    <property type="protein sequence ID" value="KAL1129428.1"/>
    <property type="molecule type" value="Genomic_DNA"/>
</dbReference>
<dbReference type="GO" id="GO:0007526">
    <property type="term" value="P:larval somatic muscle development"/>
    <property type="evidence" value="ECO:0007669"/>
    <property type="project" value="UniProtKB-ARBA"/>
</dbReference>
<evidence type="ECO:0000256" key="3">
    <source>
        <dbReference type="ARBA" id="ARBA00022782"/>
    </source>
</evidence>
<dbReference type="GO" id="GO:0016199">
    <property type="term" value="P:axon midline choice point recognition"/>
    <property type="evidence" value="ECO:0007669"/>
    <property type="project" value="UniProtKB-ARBA"/>
</dbReference>
<feature type="region of interest" description="Disordered" evidence="9">
    <location>
        <begin position="233"/>
        <end position="269"/>
    </location>
</feature>
<evidence type="ECO:0000259" key="10">
    <source>
        <dbReference type="PROSITE" id="PS50097"/>
    </source>
</evidence>
<keyword evidence="4" id="KW-0524">Neurogenesis</keyword>
<dbReference type="CDD" id="cd18315">
    <property type="entry name" value="BTB_POZ_BAB-like"/>
    <property type="match status" value="1"/>
</dbReference>
<dbReference type="GO" id="GO:0045467">
    <property type="term" value="P:R7 cell development"/>
    <property type="evidence" value="ECO:0007669"/>
    <property type="project" value="UniProtKB-ARBA"/>
</dbReference>
<comment type="caution">
    <text evidence="11">The sequence shown here is derived from an EMBL/GenBank/DDBJ whole genome shotgun (WGS) entry which is preliminary data.</text>
</comment>
<evidence type="ECO:0000256" key="1">
    <source>
        <dbReference type="ARBA" id="ARBA00004123"/>
    </source>
</evidence>
<keyword evidence="3" id="KW-0221">Differentiation</keyword>
<evidence type="ECO:0000256" key="4">
    <source>
        <dbReference type="ARBA" id="ARBA00022902"/>
    </source>
</evidence>
<evidence type="ECO:0000256" key="9">
    <source>
        <dbReference type="SAM" id="MobiDB-lite"/>
    </source>
</evidence>
<keyword evidence="6" id="KW-0804">Transcription</keyword>
<comment type="function">
    <text evidence="8">Putative transcription factor required for axon growth and guidance in the central and peripheral nervous systems. Repels CNS axons away from the midline by promoting the expression of the midline repellent sli and its receptor robo.</text>
</comment>
<proteinExistence type="predicted"/>
<gene>
    <name evidence="11" type="ORF">AAG570_013954</name>
</gene>
<dbReference type="SMART" id="SM00225">
    <property type="entry name" value="BTB"/>
    <property type="match status" value="1"/>
</dbReference>
<feature type="domain" description="BTB" evidence="10">
    <location>
        <begin position="30"/>
        <end position="95"/>
    </location>
</feature>
<dbReference type="Pfam" id="PF00651">
    <property type="entry name" value="BTB"/>
    <property type="match status" value="1"/>
</dbReference>
<dbReference type="GO" id="GO:0007464">
    <property type="term" value="P:R3/R4 cell fate commitment"/>
    <property type="evidence" value="ECO:0007669"/>
    <property type="project" value="UniProtKB-ARBA"/>
</dbReference>
<keyword evidence="12" id="KW-1185">Reference proteome</keyword>
<accession>A0ABD0YZY8</accession>
<dbReference type="PROSITE" id="PS50097">
    <property type="entry name" value="BTB"/>
    <property type="match status" value="1"/>
</dbReference>
<dbReference type="GO" id="GO:0045476">
    <property type="term" value="P:nurse cell apoptotic process"/>
    <property type="evidence" value="ECO:0007669"/>
    <property type="project" value="UniProtKB-ARBA"/>
</dbReference>
<dbReference type="GO" id="GO:0035167">
    <property type="term" value="P:larval lymph gland hemopoiesis"/>
    <property type="evidence" value="ECO:0007669"/>
    <property type="project" value="UniProtKB-ARBA"/>
</dbReference>
<dbReference type="PANTHER" id="PTHR23110:SF111">
    <property type="entry name" value="LONGITUDINALS LACKING PROTEIN, ISOFORMS F_I_K_T"/>
    <property type="match status" value="1"/>
</dbReference>
<dbReference type="GO" id="GO:0008406">
    <property type="term" value="P:gonad development"/>
    <property type="evidence" value="ECO:0007669"/>
    <property type="project" value="UniProtKB-ARBA"/>
</dbReference>
<evidence type="ECO:0000256" key="5">
    <source>
        <dbReference type="ARBA" id="ARBA00023015"/>
    </source>
</evidence>
<comment type="subcellular location">
    <subcellularLocation>
        <location evidence="1">Nucleus</location>
    </subcellularLocation>
</comment>
<keyword evidence="5" id="KW-0805">Transcription regulation</keyword>
<dbReference type="GO" id="GO:0048813">
    <property type="term" value="P:dendrite morphogenesis"/>
    <property type="evidence" value="ECO:0007669"/>
    <property type="project" value="UniProtKB-ARBA"/>
</dbReference>
<feature type="compositionally biased region" description="Acidic residues" evidence="9">
    <location>
        <begin position="247"/>
        <end position="257"/>
    </location>
</feature>